<dbReference type="UniPathway" id="UPA00056">
    <property type="reaction ID" value="UER00094"/>
</dbReference>
<dbReference type="InterPro" id="IPR014721">
    <property type="entry name" value="Ribsml_uS5_D2-typ_fold_subgr"/>
</dbReference>
<dbReference type="HAMAP" id="MF_00061">
    <property type="entry name" value="IspE"/>
    <property type="match status" value="1"/>
</dbReference>
<dbReference type="InterPro" id="IPR036554">
    <property type="entry name" value="GHMP_kinase_C_sf"/>
</dbReference>
<name>A0A2T0X3Y5_9RHOB</name>
<dbReference type="Gene3D" id="3.30.70.890">
    <property type="entry name" value="GHMP kinase, C-terminal domain"/>
    <property type="match status" value="1"/>
</dbReference>
<comment type="caution">
    <text evidence="13">The sequence shown here is derived from an EMBL/GenBank/DDBJ whole genome shotgun (WGS) entry which is preliminary data.</text>
</comment>
<comment type="pathway">
    <text evidence="10">Isoprenoid biosynthesis; isopentenyl diphosphate biosynthesis via DXP pathway; isopentenyl diphosphate from 1-deoxy-D-xylulose 5-phosphate: step 3/6.</text>
</comment>
<reference evidence="13 14" key="1">
    <citation type="submission" date="2018-03" db="EMBL/GenBank/DDBJ databases">
        <title>Genomic Encyclopedia of Archaeal and Bacterial Type Strains, Phase II (KMG-II): from individual species to whole genera.</title>
        <authorList>
            <person name="Goeker M."/>
        </authorList>
    </citation>
    <scope>NUCLEOTIDE SEQUENCE [LARGE SCALE GENOMIC DNA]</scope>
    <source>
        <strain evidence="13 14">DSM 29318</strain>
    </source>
</reference>
<feature type="active site" evidence="10">
    <location>
        <position position="20"/>
    </location>
</feature>
<dbReference type="PANTHER" id="PTHR43527:SF2">
    <property type="entry name" value="4-DIPHOSPHOCYTIDYL-2-C-METHYL-D-ERYTHRITOL KINASE, CHLOROPLASTIC"/>
    <property type="match status" value="1"/>
</dbReference>
<keyword evidence="7 10" id="KW-0067">ATP-binding</keyword>
<evidence type="ECO:0000256" key="10">
    <source>
        <dbReference type="HAMAP-Rule" id="MF_00061"/>
    </source>
</evidence>
<comment type="similarity">
    <text evidence="1 10">Belongs to the GHMP kinase family. IspE subfamily.</text>
</comment>
<evidence type="ECO:0000256" key="1">
    <source>
        <dbReference type="ARBA" id="ARBA00009684"/>
    </source>
</evidence>
<keyword evidence="8 10" id="KW-0414">Isoprene biosynthesis</keyword>
<accession>A0A2T0X3Y5</accession>
<evidence type="ECO:0000259" key="11">
    <source>
        <dbReference type="Pfam" id="PF00288"/>
    </source>
</evidence>
<dbReference type="SUPFAM" id="SSF54211">
    <property type="entry name" value="Ribosomal protein S5 domain 2-like"/>
    <property type="match status" value="1"/>
</dbReference>
<dbReference type="PANTHER" id="PTHR43527">
    <property type="entry name" value="4-DIPHOSPHOCYTIDYL-2-C-METHYL-D-ERYTHRITOL KINASE, CHLOROPLASTIC"/>
    <property type="match status" value="1"/>
</dbReference>
<dbReference type="Pfam" id="PF00288">
    <property type="entry name" value="GHMP_kinases_N"/>
    <property type="match status" value="1"/>
</dbReference>
<keyword evidence="14" id="KW-1185">Reference proteome</keyword>
<keyword evidence="4 10" id="KW-0808">Transferase</keyword>
<dbReference type="GO" id="GO:0050515">
    <property type="term" value="F:4-(cytidine 5'-diphospho)-2-C-methyl-D-erythritol kinase activity"/>
    <property type="evidence" value="ECO:0007669"/>
    <property type="project" value="UniProtKB-UniRule"/>
</dbReference>
<feature type="active site" evidence="10">
    <location>
        <position position="144"/>
    </location>
</feature>
<dbReference type="AlphaFoldDB" id="A0A2T0X3Y5"/>
<evidence type="ECO:0000256" key="3">
    <source>
        <dbReference type="ARBA" id="ARBA00017473"/>
    </source>
</evidence>
<dbReference type="InterPro" id="IPR006204">
    <property type="entry name" value="GHMP_kinase_N_dom"/>
</dbReference>
<dbReference type="GO" id="GO:0019288">
    <property type="term" value="P:isopentenyl diphosphate biosynthetic process, methylerythritol 4-phosphate pathway"/>
    <property type="evidence" value="ECO:0007669"/>
    <property type="project" value="UniProtKB-UniRule"/>
</dbReference>
<feature type="binding site" evidence="10">
    <location>
        <begin position="105"/>
        <end position="115"/>
    </location>
    <ligand>
        <name>ATP</name>
        <dbReference type="ChEBI" id="CHEBI:30616"/>
    </ligand>
</feature>
<dbReference type="EMBL" id="PVTT01000002">
    <property type="protein sequence ID" value="PRY93627.1"/>
    <property type="molecule type" value="Genomic_DNA"/>
</dbReference>
<dbReference type="InterPro" id="IPR013750">
    <property type="entry name" value="GHMP_kinase_C_dom"/>
</dbReference>
<evidence type="ECO:0000256" key="2">
    <source>
        <dbReference type="ARBA" id="ARBA00012052"/>
    </source>
</evidence>
<evidence type="ECO:0000256" key="4">
    <source>
        <dbReference type="ARBA" id="ARBA00022679"/>
    </source>
</evidence>
<comment type="function">
    <text evidence="10">Catalyzes the phosphorylation of the position 2 hydroxy group of 4-diphosphocytidyl-2C-methyl-D-erythritol.</text>
</comment>
<dbReference type="SUPFAM" id="SSF55060">
    <property type="entry name" value="GHMP Kinase, C-terminal domain"/>
    <property type="match status" value="1"/>
</dbReference>
<dbReference type="Pfam" id="PF08544">
    <property type="entry name" value="GHMP_kinases_C"/>
    <property type="match status" value="1"/>
</dbReference>
<dbReference type="GO" id="GO:0005524">
    <property type="term" value="F:ATP binding"/>
    <property type="evidence" value="ECO:0007669"/>
    <property type="project" value="UniProtKB-UniRule"/>
</dbReference>
<gene>
    <name evidence="10" type="primary">ispE</name>
    <name evidence="13" type="ORF">BCF33_2508</name>
</gene>
<dbReference type="Proteomes" id="UP000238801">
    <property type="component" value="Unassembled WGS sequence"/>
</dbReference>
<dbReference type="InterPro" id="IPR020568">
    <property type="entry name" value="Ribosomal_Su5_D2-typ_SF"/>
</dbReference>
<feature type="domain" description="GHMP kinase N-terminal" evidence="11">
    <location>
        <begin position="77"/>
        <end position="145"/>
    </location>
</feature>
<dbReference type="PIRSF" id="PIRSF010376">
    <property type="entry name" value="IspE"/>
    <property type="match status" value="1"/>
</dbReference>
<dbReference type="Gene3D" id="3.30.230.10">
    <property type="match status" value="1"/>
</dbReference>
<sequence length="298" mass="30687">MTTFDQGEGPRPLRRLAPAKVNLSLAVTGRRADGYHLLDSLVVFADLGETLEARAAEDLTLAVTGPRSGGVPTDGRNLVLKAAALLRERRDVRTGAALSLRKALPHGGGVGGGSSDAAAALALLARLWGVEPLSPKEALILGADVPVCMAAPGPQRMRGVGDEVAPLAALPRAALWIVAPPLHLSTPAVFAERARIGTAGPGAMPPAGADLSDLAVWLRAEERNHLAEAAYSLAPELRDVRAVLEGTDALAVGLSGSGAAHWALCREGGASLARLREAHPEWIVLGGPILTPDAPLDA</sequence>
<dbReference type="EC" id="2.7.1.148" evidence="2 10"/>
<keyword evidence="5 10" id="KW-0547">Nucleotide-binding</keyword>
<proteinExistence type="inferred from homology"/>
<protein>
    <recommendedName>
        <fullName evidence="3 10">4-diphosphocytidyl-2-C-methyl-D-erythritol kinase</fullName>
        <shortName evidence="10">CMK</shortName>
        <ecNumber evidence="2 10">2.7.1.148</ecNumber>
    </recommendedName>
    <alternativeName>
        <fullName evidence="9 10">4-(cytidine-5'-diphospho)-2-C-methyl-D-erythritol kinase</fullName>
    </alternativeName>
</protein>
<organism evidence="13 14">
    <name type="scientific">Hasllibacter halocynthiae</name>
    <dbReference type="NCBI Taxonomy" id="595589"/>
    <lineage>
        <taxon>Bacteria</taxon>
        <taxon>Pseudomonadati</taxon>
        <taxon>Pseudomonadota</taxon>
        <taxon>Alphaproteobacteria</taxon>
        <taxon>Rhodobacterales</taxon>
        <taxon>Roseobacteraceae</taxon>
        <taxon>Hasllibacter</taxon>
    </lineage>
</organism>
<dbReference type="RefSeq" id="WP_245883821.1">
    <property type="nucleotide sequence ID" value="NZ_PVTT01000002.1"/>
</dbReference>
<dbReference type="NCBIfam" id="NF011202">
    <property type="entry name" value="PRK14608.1"/>
    <property type="match status" value="1"/>
</dbReference>
<evidence type="ECO:0000313" key="13">
    <source>
        <dbReference type="EMBL" id="PRY93627.1"/>
    </source>
</evidence>
<evidence type="ECO:0000256" key="9">
    <source>
        <dbReference type="ARBA" id="ARBA00032554"/>
    </source>
</evidence>
<evidence type="ECO:0000256" key="8">
    <source>
        <dbReference type="ARBA" id="ARBA00023229"/>
    </source>
</evidence>
<keyword evidence="6 10" id="KW-0418">Kinase</keyword>
<evidence type="ECO:0000256" key="5">
    <source>
        <dbReference type="ARBA" id="ARBA00022741"/>
    </source>
</evidence>
<feature type="domain" description="GHMP kinase C-terminal" evidence="12">
    <location>
        <begin position="213"/>
        <end position="270"/>
    </location>
</feature>
<evidence type="ECO:0000256" key="6">
    <source>
        <dbReference type="ARBA" id="ARBA00022777"/>
    </source>
</evidence>
<dbReference type="GO" id="GO:0016114">
    <property type="term" value="P:terpenoid biosynthetic process"/>
    <property type="evidence" value="ECO:0007669"/>
    <property type="project" value="InterPro"/>
</dbReference>
<dbReference type="InterPro" id="IPR004424">
    <property type="entry name" value="IspE"/>
</dbReference>
<comment type="catalytic activity">
    <reaction evidence="10">
        <text>4-CDP-2-C-methyl-D-erythritol + ATP = 4-CDP-2-C-methyl-D-erythritol 2-phosphate + ADP + H(+)</text>
        <dbReference type="Rhea" id="RHEA:18437"/>
        <dbReference type="ChEBI" id="CHEBI:15378"/>
        <dbReference type="ChEBI" id="CHEBI:30616"/>
        <dbReference type="ChEBI" id="CHEBI:57823"/>
        <dbReference type="ChEBI" id="CHEBI:57919"/>
        <dbReference type="ChEBI" id="CHEBI:456216"/>
        <dbReference type="EC" id="2.7.1.148"/>
    </reaction>
</comment>
<evidence type="ECO:0000259" key="12">
    <source>
        <dbReference type="Pfam" id="PF08544"/>
    </source>
</evidence>
<evidence type="ECO:0000313" key="14">
    <source>
        <dbReference type="Proteomes" id="UP000238801"/>
    </source>
</evidence>
<evidence type="ECO:0000256" key="7">
    <source>
        <dbReference type="ARBA" id="ARBA00022840"/>
    </source>
</evidence>